<dbReference type="Proteomes" id="UP001596086">
    <property type="component" value="Unassembled WGS sequence"/>
</dbReference>
<gene>
    <name evidence="1" type="ORF">ACFPO9_20215</name>
</gene>
<keyword evidence="2" id="KW-1185">Reference proteome</keyword>
<dbReference type="EMBL" id="JBHSMZ010000016">
    <property type="protein sequence ID" value="MFC5550849.1"/>
    <property type="molecule type" value="Genomic_DNA"/>
</dbReference>
<evidence type="ECO:0000313" key="2">
    <source>
        <dbReference type="Proteomes" id="UP001596086"/>
    </source>
</evidence>
<organism evidence="1 2">
    <name type="scientific">Massilia aerilata</name>
    <dbReference type="NCBI Taxonomy" id="453817"/>
    <lineage>
        <taxon>Bacteria</taxon>
        <taxon>Pseudomonadati</taxon>
        <taxon>Pseudomonadota</taxon>
        <taxon>Betaproteobacteria</taxon>
        <taxon>Burkholderiales</taxon>
        <taxon>Oxalobacteraceae</taxon>
        <taxon>Telluria group</taxon>
        <taxon>Massilia</taxon>
    </lineage>
</organism>
<name>A0ABW0S1P1_9BURK</name>
<evidence type="ECO:0000313" key="1">
    <source>
        <dbReference type="EMBL" id="MFC5550849.1"/>
    </source>
</evidence>
<sequence length="550" mass="62309">MNLEGVFVESDDEANSLSSAHGTTSLEALGSYNTLDFVVRLRPDLHHVLESQGGELSMRECKSWDAAQAFSTYLHETIHWWQHAGTSAGLMLSFLQPAHAHMNRNRLNEVLEKHGAVKPLLSLAEKLLDDDDGQDAALNIVLNNWHDLEFFRKLVINPVELVASVTENPYFMSVGHSYRMAIGATSWLIAATVDPNYEMLPHPIKWEVAMDELRTSKVKGFYLGSPVDVPPIGARDIFEGQARFSQLQYLFGASGGRLSWEDIRGRGMLKGVYGRAFELFLDSVGEEWPATVDDPIVGLFLLICDVALSPSEGLFLPMTDPSALIWSTDPAWRFLFLCVCAKNEGDDFKRSIITYSSEEYWKVSQRLSDLILSPSPKQLAEAVVHYADEHPGWNVLVEEDRTFQYAAGNFPIRVLIGRFTQIQRDKLAAPQFFCWPGMCMTSFRQALDTETVEALFGEHAAIFLNRADLDVYPRAAPGKDEVTLQRLLDDFYIWVSIYEMTRQWLVDDGPFEYDYHWLTSKFSSSTIKEWVDKHFQLSTGVHPDAFTILR</sequence>
<protein>
    <submittedName>
        <fullName evidence="1">Uncharacterized protein</fullName>
    </submittedName>
</protein>
<accession>A0ABW0S1P1</accession>
<reference evidence="2" key="1">
    <citation type="journal article" date="2019" name="Int. J. Syst. Evol. Microbiol.">
        <title>The Global Catalogue of Microorganisms (GCM) 10K type strain sequencing project: providing services to taxonomists for standard genome sequencing and annotation.</title>
        <authorList>
            <consortium name="The Broad Institute Genomics Platform"/>
            <consortium name="The Broad Institute Genome Sequencing Center for Infectious Disease"/>
            <person name="Wu L."/>
            <person name="Ma J."/>
        </authorList>
    </citation>
    <scope>NUCLEOTIDE SEQUENCE [LARGE SCALE GENOMIC DNA]</scope>
    <source>
        <strain evidence="2">CGMCC 4.5798</strain>
    </source>
</reference>
<comment type="caution">
    <text evidence="1">The sequence shown here is derived from an EMBL/GenBank/DDBJ whole genome shotgun (WGS) entry which is preliminary data.</text>
</comment>
<dbReference type="RefSeq" id="WP_379774060.1">
    <property type="nucleotide sequence ID" value="NZ_JBHSMZ010000016.1"/>
</dbReference>
<proteinExistence type="predicted"/>